<feature type="non-terminal residue" evidence="11">
    <location>
        <position position="1"/>
    </location>
</feature>
<proteinExistence type="inferred from homology"/>
<dbReference type="GO" id="GO:0005549">
    <property type="term" value="F:odorant binding"/>
    <property type="evidence" value="ECO:0007669"/>
    <property type="project" value="InterPro"/>
</dbReference>
<comment type="caution">
    <text evidence="10">Lacks conserved residue(s) required for the propagation of feature annotation.</text>
</comment>
<comment type="similarity">
    <text evidence="10">Belongs to the insect chemoreceptor superfamily. Heteromeric odorant receptor channel (TC 1.A.69) family.</text>
</comment>
<gene>
    <name evidence="11" type="primary">LOC106115571</name>
</gene>
<dbReference type="PANTHER" id="PTHR21137">
    <property type="entry name" value="ODORANT RECEPTOR"/>
    <property type="match status" value="1"/>
</dbReference>
<dbReference type="GO" id="GO:0005886">
    <property type="term" value="C:plasma membrane"/>
    <property type="evidence" value="ECO:0007669"/>
    <property type="project" value="UniProtKB-SubCell"/>
</dbReference>
<keyword evidence="8 10" id="KW-0675">Receptor</keyword>
<organism evidence="11">
    <name type="scientific">Papilio xuthus</name>
    <name type="common">Asian swallowtail butterfly</name>
    <dbReference type="NCBI Taxonomy" id="66420"/>
    <lineage>
        <taxon>Eukaryota</taxon>
        <taxon>Metazoa</taxon>
        <taxon>Ecdysozoa</taxon>
        <taxon>Arthropoda</taxon>
        <taxon>Hexapoda</taxon>
        <taxon>Insecta</taxon>
        <taxon>Pterygota</taxon>
        <taxon>Neoptera</taxon>
        <taxon>Endopterygota</taxon>
        <taxon>Lepidoptera</taxon>
        <taxon>Glossata</taxon>
        <taxon>Ditrysia</taxon>
        <taxon>Papilionoidea</taxon>
        <taxon>Papilionidae</taxon>
        <taxon>Papilioninae</taxon>
        <taxon>Papilio</taxon>
    </lineage>
</organism>
<dbReference type="InterPro" id="IPR004117">
    <property type="entry name" value="7tm6_olfct_rcpt"/>
</dbReference>
<dbReference type="KEGG" id="pxu:106115571"/>
<reference evidence="11" key="1">
    <citation type="submission" date="2025-08" db="UniProtKB">
        <authorList>
            <consortium name="RefSeq"/>
        </authorList>
    </citation>
    <scope>IDENTIFICATION</scope>
</reference>
<comment type="subcellular location">
    <subcellularLocation>
        <location evidence="1 10">Cell membrane</location>
        <topology evidence="1 10">Multi-pass membrane protein</topology>
    </subcellularLocation>
</comment>
<sequence length="388" mass="45423">ENQFKISTWALRFNGAHPNLQHDKKWIAKFILVVILTTVFFIFLINSIVCHDIRDGKYTEAIKNGCLATVYLTLCFKNYVLLRNGNSMKKYIEIMDKDYAAVENYTEEEKQIIQLYSKKGRNVCFYWLVAACTTGAMFPLKALFFMICSLIRGEFKIVPMYDMAYPSPIETHKENLYMYLFLFLYCLIFDMYATSVYVGFDPLASIFLLHVCGQIEILSLRMKNVMVEVTDHNVICGKLKEINQRLQAIYIFHNSVQSNFRELFEFNMKTTVFLLPFSAFQILQSLKNLELNIEFTCFFGSYIILFLIPCYYSNLLMDKSNEWREAIYSCGWENQPNIQIRRTVLFMLARCGIPLSMRTIFHPVNLATFAEVCRQAYTIFNIMNAAWS</sequence>
<keyword evidence="3 10" id="KW-0716">Sensory transduction</keyword>
<name>A0AAJ6Z333_PAPXU</name>
<evidence type="ECO:0000256" key="2">
    <source>
        <dbReference type="ARBA" id="ARBA00022475"/>
    </source>
</evidence>
<keyword evidence="2" id="KW-1003">Cell membrane</keyword>
<dbReference type="GeneID" id="106115571"/>
<evidence type="ECO:0000256" key="7">
    <source>
        <dbReference type="ARBA" id="ARBA00023136"/>
    </source>
</evidence>
<accession>A0AAJ6Z333</accession>
<evidence type="ECO:0000256" key="8">
    <source>
        <dbReference type="ARBA" id="ARBA00023170"/>
    </source>
</evidence>
<keyword evidence="7 10" id="KW-0472">Membrane</keyword>
<keyword evidence="9 10" id="KW-0807">Transducer</keyword>
<dbReference type="AlphaFoldDB" id="A0AAJ6Z333"/>
<keyword evidence="5 10" id="KW-0552">Olfaction</keyword>
<evidence type="ECO:0000256" key="4">
    <source>
        <dbReference type="ARBA" id="ARBA00022692"/>
    </source>
</evidence>
<dbReference type="PANTHER" id="PTHR21137:SF35">
    <property type="entry name" value="ODORANT RECEPTOR 19A-RELATED"/>
    <property type="match status" value="1"/>
</dbReference>
<evidence type="ECO:0000256" key="3">
    <source>
        <dbReference type="ARBA" id="ARBA00022606"/>
    </source>
</evidence>
<dbReference type="GO" id="GO:0007165">
    <property type="term" value="P:signal transduction"/>
    <property type="evidence" value="ECO:0007669"/>
    <property type="project" value="UniProtKB-KW"/>
</dbReference>
<evidence type="ECO:0000313" key="11">
    <source>
        <dbReference type="RefSeq" id="XP_013164453.1"/>
    </source>
</evidence>
<dbReference type="RefSeq" id="XP_013164453.1">
    <property type="nucleotide sequence ID" value="XM_013308999.1"/>
</dbReference>
<evidence type="ECO:0000256" key="1">
    <source>
        <dbReference type="ARBA" id="ARBA00004651"/>
    </source>
</evidence>
<keyword evidence="6 10" id="KW-1133">Transmembrane helix</keyword>
<feature type="transmembrane region" description="Helical" evidence="10">
    <location>
        <begin position="176"/>
        <end position="200"/>
    </location>
</feature>
<dbReference type="GO" id="GO:0004984">
    <property type="term" value="F:olfactory receptor activity"/>
    <property type="evidence" value="ECO:0007669"/>
    <property type="project" value="InterPro"/>
</dbReference>
<feature type="transmembrane region" description="Helical" evidence="10">
    <location>
        <begin position="293"/>
        <end position="312"/>
    </location>
</feature>
<evidence type="ECO:0000256" key="5">
    <source>
        <dbReference type="ARBA" id="ARBA00022725"/>
    </source>
</evidence>
<evidence type="ECO:0000256" key="9">
    <source>
        <dbReference type="ARBA" id="ARBA00023224"/>
    </source>
</evidence>
<dbReference type="Pfam" id="PF02949">
    <property type="entry name" value="7tm_6"/>
    <property type="match status" value="1"/>
</dbReference>
<feature type="transmembrane region" description="Helical" evidence="10">
    <location>
        <begin position="26"/>
        <end position="49"/>
    </location>
</feature>
<evidence type="ECO:0000256" key="6">
    <source>
        <dbReference type="ARBA" id="ARBA00022989"/>
    </source>
</evidence>
<feature type="transmembrane region" description="Helical" evidence="10">
    <location>
        <begin position="125"/>
        <end position="151"/>
    </location>
</feature>
<protein>
    <recommendedName>
        <fullName evidence="10">Odorant receptor</fullName>
    </recommendedName>
</protein>
<dbReference type="Proteomes" id="UP000694872">
    <property type="component" value="Unplaced"/>
</dbReference>
<evidence type="ECO:0000256" key="10">
    <source>
        <dbReference type="RuleBase" id="RU351113"/>
    </source>
</evidence>
<keyword evidence="4 10" id="KW-0812">Transmembrane</keyword>